<dbReference type="RefSeq" id="WP_126118279.1">
    <property type="nucleotide sequence ID" value="NZ_UZVY01000001.1"/>
</dbReference>
<feature type="transmembrane region" description="Helical" evidence="7">
    <location>
        <begin position="355"/>
        <end position="373"/>
    </location>
</feature>
<feature type="transmembrane region" description="Helical" evidence="7">
    <location>
        <begin position="311"/>
        <end position="334"/>
    </location>
</feature>
<evidence type="ECO:0000313" key="8">
    <source>
        <dbReference type="EMBL" id="VDR42052.1"/>
    </source>
</evidence>
<feature type="coiled-coil region" evidence="6">
    <location>
        <begin position="601"/>
        <end position="628"/>
    </location>
</feature>
<protein>
    <submittedName>
        <fullName evidence="8">ABC-type uncharacterized transport system, permease component</fullName>
    </submittedName>
</protein>
<feature type="transmembrane region" description="Helical" evidence="7">
    <location>
        <begin position="143"/>
        <end position="163"/>
    </location>
</feature>
<dbReference type="PANTHER" id="PTHR47089:SF1">
    <property type="entry name" value="GUANOSINE ABC TRANSPORTER PERMEASE PROTEIN NUPP"/>
    <property type="match status" value="1"/>
</dbReference>
<organism evidence="8 9">
    <name type="scientific">Mycoplasmopsis caviae</name>
    <dbReference type="NCBI Taxonomy" id="55603"/>
    <lineage>
        <taxon>Bacteria</taxon>
        <taxon>Bacillati</taxon>
        <taxon>Mycoplasmatota</taxon>
        <taxon>Mycoplasmoidales</taxon>
        <taxon>Metamycoplasmataceae</taxon>
        <taxon>Mycoplasmopsis</taxon>
    </lineage>
</organism>
<reference evidence="8 9" key="1">
    <citation type="submission" date="2018-12" db="EMBL/GenBank/DDBJ databases">
        <authorList>
            <consortium name="Pathogen Informatics"/>
        </authorList>
    </citation>
    <scope>NUCLEOTIDE SEQUENCE [LARGE SCALE GENOMIC DNA]</scope>
    <source>
        <strain evidence="8 9">NCTC10126</strain>
    </source>
</reference>
<dbReference type="GO" id="GO:0022857">
    <property type="term" value="F:transmembrane transporter activity"/>
    <property type="evidence" value="ECO:0007669"/>
    <property type="project" value="InterPro"/>
</dbReference>
<dbReference type="OrthoDB" id="45037at2"/>
<dbReference type="GO" id="GO:0005886">
    <property type="term" value="C:plasma membrane"/>
    <property type="evidence" value="ECO:0007669"/>
    <property type="project" value="UniProtKB-SubCell"/>
</dbReference>
<dbReference type="Pfam" id="PF02653">
    <property type="entry name" value="BPD_transp_2"/>
    <property type="match status" value="1"/>
</dbReference>
<feature type="transmembrane region" description="Helical" evidence="7">
    <location>
        <begin position="268"/>
        <end position="291"/>
    </location>
</feature>
<feature type="transmembrane region" description="Helical" evidence="7">
    <location>
        <begin position="111"/>
        <end position="131"/>
    </location>
</feature>
<evidence type="ECO:0000256" key="5">
    <source>
        <dbReference type="ARBA" id="ARBA00023136"/>
    </source>
</evidence>
<comment type="subcellular location">
    <subcellularLocation>
        <location evidence="1">Cell membrane</location>
        <topology evidence="1">Multi-pass membrane protein</topology>
    </subcellularLocation>
</comment>
<sequence length="666" mass="76087">MHKQKTQQEKSKSLVDKLNDKISSFLRKLFLSESTATGIRRLLNTLWAIGLSLLIGTVFLSFYNLNPFEYLYILFSKGATGESQSLMLIIIVYGLATAGVSFSFKAGFFNIGVPGQMMLGGISALIIINKLTPVGSSLYKSDFNLILIMIFSGVCGFMLAALAGIFKTFFKIHEVVSTILLNWIVVALGEYFFVNYPLPHPNSTTGSYSIGLRGIFHPANFVVWGMILFILIAIVLFVIMSFTTLGYKIKMNGINKNASEYSGSNQHLLTILSLGFSGFLAGIAGFVYFAVKETKYTVTVLSQPLSQGFNTIPIALIGQNNPIGIIFSTIFYSIMDNGQTFISDEYSSSGVKEGGLDIIFGIIIYTAALSSSFSNFRPINILRRAIALNTQSIYKREKANVKAKIKEYKETYKKNLVVAKENYNKNKPQFAKIKAQIKELDNSVLLKIGKNKNKMNSKEVETLFQNVAKQKLELKQKLDQLGYNEIHDLKNIYQASKIKVLSEFRLKKEEYINEFKYIFWYKYSIFSIQKNKIHLNNLFKYVQSEKEKMEQKVKIGLMNEDLKNQYFENFDRGLELAKIEFNNEFFMLRNQYHSAKKQFNSEKNSDKKEELKIKLVELAQKCNQQVRAFKKNNSEIYNDLIKTTDRVKSLEHYSRFREITKLMEVK</sequence>
<feature type="transmembrane region" description="Helical" evidence="7">
    <location>
        <begin position="46"/>
        <end position="65"/>
    </location>
</feature>
<feature type="transmembrane region" description="Helical" evidence="7">
    <location>
        <begin position="175"/>
        <end position="194"/>
    </location>
</feature>
<feature type="transmembrane region" description="Helical" evidence="7">
    <location>
        <begin position="85"/>
        <end position="104"/>
    </location>
</feature>
<dbReference type="EMBL" id="UZVY01000001">
    <property type="protein sequence ID" value="VDR42052.1"/>
    <property type="molecule type" value="Genomic_DNA"/>
</dbReference>
<dbReference type="Proteomes" id="UP000280036">
    <property type="component" value="Unassembled WGS sequence"/>
</dbReference>
<keyword evidence="4 7" id="KW-1133">Transmembrane helix</keyword>
<keyword evidence="5 7" id="KW-0472">Membrane</keyword>
<gene>
    <name evidence="8" type="ORF">NCTC10126_00548</name>
</gene>
<evidence type="ECO:0000256" key="1">
    <source>
        <dbReference type="ARBA" id="ARBA00004651"/>
    </source>
</evidence>
<dbReference type="AlphaFoldDB" id="A0A3P8LI65"/>
<accession>A0A3P8LI65</accession>
<dbReference type="CDD" id="cd06580">
    <property type="entry name" value="TM_PBP1_transp_TpRbsC_like"/>
    <property type="match status" value="1"/>
</dbReference>
<evidence type="ECO:0000256" key="7">
    <source>
        <dbReference type="SAM" id="Phobius"/>
    </source>
</evidence>
<dbReference type="PANTHER" id="PTHR47089">
    <property type="entry name" value="ABC TRANSPORTER, PERMEASE PROTEIN"/>
    <property type="match status" value="1"/>
</dbReference>
<evidence type="ECO:0000313" key="9">
    <source>
        <dbReference type="Proteomes" id="UP000280036"/>
    </source>
</evidence>
<name>A0A3P8LI65_9BACT</name>
<feature type="transmembrane region" description="Helical" evidence="7">
    <location>
        <begin position="221"/>
        <end position="247"/>
    </location>
</feature>
<evidence type="ECO:0000256" key="4">
    <source>
        <dbReference type="ARBA" id="ARBA00022989"/>
    </source>
</evidence>
<evidence type="ECO:0000256" key="3">
    <source>
        <dbReference type="ARBA" id="ARBA00022692"/>
    </source>
</evidence>
<evidence type="ECO:0000256" key="2">
    <source>
        <dbReference type="ARBA" id="ARBA00022475"/>
    </source>
</evidence>
<dbReference type="InterPro" id="IPR001851">
    <property type="entry name" value="ABC_transp_permease"/>
</dbReference>
<keyword evidence="2" id="KW-1003">Cell membrane</keyword>
<keyword evidence="3 7" id="KW-0812">Transmembrane</keyword>
<evidence type="ECO:0000256" key="6">
    <source>
        <dbReference type="SAM" id="Coils"/>
    </source>
</evidence>
<proteinExistence type="predicted"/>
<keyword evidence="6" id="KW-0175">Coiled coil</keyword>